<protein>
    <submittedName>
        <fullName evidence="5">Sensory transduction protein regX3</fullName>
    </submittedName>
</protein>
<dbReference type="PROSITE" id="PS50110">
    <property type="entry name" value="RESPONSE_REGULATORY"/>
    <property type="match status" value="1"/>
</dbReference>
<comment type="caution">
    <text evidence="5">The sequence shown here is derived from an EMBL/GenBank/DDBJ whole genome shotgun (WGS) entry which is preliminary data.</text>
</comment>
<name>A0A5C5WJH8_9BACT</name>
<dbReference type="SUPFAM" id="SSF52172">
    <property type="entry name" value="CheY-like"/>
    <property type="match status" value="1"/>
</dbReference>
<evidence type="ECO:0000256" key="3">
    <source>
        <dbReference type="PROSITE-ProRule" id="PRU00169"/>
    </source>
</evidence>
<evidence type="ECO:0000256" key="2">
    <source>
        <dbReference type="ARBA" id="ARBA00023012"/>
    </source>
</evidence>
<dbReference type="Gene3D" id="3.40.50.2300">
    <property type="match status" value="1"/>
</dbReference>
<sequence>MSQSKSVLIAEDNPGLARVLSFKFKSSGFNPIVCPDGQFAWEAFEQGGFSAVVSDQEMPRMSGVDLCRSIRNSGSLVPFFLVTGRQLELSSTGVAEELSINGIIGKPFSPANVIAAVNAALEDAIKA</sequence>
<evidence type="ECO:0000313" key="5">
    <source>
        <dbReference type="EMBL" id="TWT50717.1"/>
    </source>
</evidence>
<dbReference type="SMART" id="SM00448">
    <property type="entry name" value="REC"/>
    <property type="match status" value="1"/>
</dbReference>
<proteinExistence type="predicted"/>
<reference evidence="5 6" key="1">
    <citation type="submission" date="2019-02" db="EMBL/GenBank/DDBJ databases">
        <title>Deep-cultivation of Planctomycetes and their phenomic and genomic characterization uncovers novel biology.</title>
        <authorList>
            <person name="Wiegand S."/>
            <person name="Jogler M."/>
            <person name="Boedeker C."/>
            <person name="Pinto D."/>
            <person name="Vollmers J."/>
            <person name="Rivas-Marin E."/>
            <person name="Kohn T."/>
            <person name="Peeters S.H."/>
            <person name="Heuer A."/>
            <person name="Rast P."/>
            <person name="Oberbeckmann S."/>
            <person name="Bunk B."/>
            <person name="Jeske O."/>
            <person name="Meyerdierks A."/>
            <person name="Storesund J.E."/>
            <person name="Kallscheuer N."/>
            <person name="Luecker S."/>
            <person name="Lage O.M."/>
            <person name="Pohl T."/>
            <person name="Merkel B.J."/>
            <person name="Hornburger P."/>
            <person name="Mueller R.-W."/>
            <person name="Bruemmer F."/>
            <person name="Labrenz M."/>
            <person name="Spormann A.M."/>
            <person name="Op Den Camp H."/>
            <person name="Overmann J."/>
            <person name="Amann R."/>
            <person name="Jetten M.S.M."/>
            <person name="Mascher T."/>
            <person name="Medema M.H."/>
            <person name="Devos D.P."/>
            <person name="Kaster A.-K."/>
            <person name="Ovreas L."/>
            <person name="Rohde M."/>
            <person name="Galperin M.Y."/>
            <person name="Jogler C."/>
        </authorList>
    </citation>
    <scope>NUCLEOTIDE SEQUENCE [LARGE SCALE GENOMIC DNA]</scope>
    <source>
        <strain evidence="5 6">Pla22</strain>
    </source>
</reference>
<dbReference type="RefSeq" id="WP_146515896.1">
    <property type="nucleotide sequence ID" value="NZ_SJPI01000002.1"/>
</dbReference>
<evidence type="ECO:0000259" key="4">
    <source>
        <dbReference type="PROSITE" id="PS50110"/>
    </source>
</evidence>
<organism evidence="5 6">
    <name type="scientific">Rubripirellula amarantea</name>
    <dbReference type="NCBI Taxonomy" id="2527999"/>
    <lineage>
        <taxon>Bacteria</taxon>
        <taxon>Pseudomonadati</taxon>
        <taxon>Planctomycetota</taxon>
        <taxon>Planctomycetia</taxon>
        <taxon>Pirellulales</taxon>
        <taxon>Pirellulaceae</taxon>
        <taxon>Rubripirellula</taxon>
    </lineage>
</organism>
<dbReference type="EMBL" id="SJPI01000002">
    <property type="protein sequence ID" value="TWT50717.1"/>
    <property type="molecule type" value="Genomic_DNA"/>
</dbReference>
<dbReference type="PANTHER" id="PTHR44591:SF14">
    <property type="entry name" value="PROTEIN PILG"/>
    <property type="match status" value="1"/>
</dbReference>
<keyword evidence="6" id="KW-1185">Reference proteome</keyword>
<dbReference type="InterPro" id="IPR001789">
    <property type="entry name" value="Sig_transdc_resp-reg_receiver"/>
</dbReference>
<dbReference type="Proteomes" id="UP000316598">
    <property type="component" value="Unassembled WGS sequence"/>
</dbReference>
<dbReference type="GO" id="GO:0000160">
    <property type="term" value="P:phosphorelay signal transduction system"/>
    <property type="evidence" value="ECO:0007669"/>
    <property type="project" value="UniProtKB-KW"/>
</dbReference>
<dbReference type="OrthoDB" id="272828at2"/>
<dbReference type="InterPro" id="IPR050595">
    <property type="entry name" value="Bact_response_regulator"/>
</dbReference>
<keyword evidence="1 3" id="KW-0597">Phosphoprotein</keyword>
<dbReference type="InterPro" id="IPR011006">
    <property type="entry name" value="CheY-like_superfamily"/>
</dbReference>
<evidence type="ECO:0000256" key="1">
    <source>
        <dbReference type="ARBA" id="ARBA00022553"/>
    </source>
</evidence>
<dbReference type="PANTHER" id="PTHR44591">
    <property type="entry name" value="STRESS RESPONSE REGULATOR PROTEIN 1"/>
    <property type="match status" value="1"/>
</dbReference>
<dbReference type="Pfam" id="PF00072">
    <property type="entry name" value="Response_reg"/>
    <property type="match status" value="1"/>
</dbReference>
<feature type="domain" description="Response regulatory" evidence="4">
    <location>
        <begin position="6"/>
        <end position="121"/>
    </location>
</feature>
<dbReference type="AlphaFoldDB" id="A0A5C5WJH8"/>
<evidence type="ECO:0000313" key="6">
    <source>
        <dbReference type="Proteomes" id="UP000316598"/>
    </source>
</evidence>
<feature type="modified residue" description="4-aspartylphosphate" evidence="3">
    <location>
        <position position="55"/>
    </location>
</feature>
<keyword evidence="2" id="KW-0902">Two-component regulatory system</keyword>
<gene>
    <name evidence="5" type="primary">regX3_2</name>
    <name evidence="5" type="ORF">Pla22_34600</name>
</gene>
<accession>A0A5C5WJH8</accession>